<feature type="transmembrane region" description="Helical" evidence="7">
    <location>
        <begin position="253"/>
        <end position="274"/>
    </location>
</feature>
<evidence type="ECO:0000256" key="6">
    <source>
        <dbReference type="ARBA" id="ARBA00023136"/>
    </source>
</evidence>
<evidence type="ECO:0000313" key="9">
    <source>
        <dbReference type="EMBL" id="TNM50204.1"/>
    </source>
</evidence>
<keyword evidence="4 7" id="KW-0812">Transmembrane</keyword>
<keyword evidence="3" id="KW-1003">Cell membrane</keyword>
<dbReference type="Proteomes" id="UP000313231">
    <property type="component" value="Unassembled WGS sequence"/>
</dbReference>
<dbReference type="GO" id="GO:0005886">
    <property type="term" value="C:plasma membrane"/>
    <property type="evidence" value="ECO:0007669"/>
    <property type="project" value="UniProtKB-SubCell"/>
</dbReference>
<comment type="similarity">
    <text evidence="7">Belongs to the binding-protein-dependent transport system permease family.</text>
</comment>
<dbReference type="SUPFAM" id="SSF161098">
    <property type="entry name" value="MetI-like"/>
    <property type="match status" value="1"/>
</dbReference>
<dbReference type="AlphaFoldDB" id="A0A5C4WPK9"/>
<feature type="domain" description="ABC transmembrane type-1" evidence="8">
    <location>
        <begin position="87"/>
        <end position="276"/>
    </location>
</feature>
<dbReference type="CDD" id="cd06261">
    <property type="entry name" value="TM_PBP2"/>
    <property type="match status" value="1"/>
</dbReference>
<evidence type="ECO:0000313" key="10">
    <source>
        <dbReference type="Proteomes" id="UP000313231"/>
    </source>
</evidence>
<dbReference type="PANTHER" id="PTHR43386">
    <property type="entry name" value="OLIGOPEPTIDE TRANSPORT SYSTEM PERMEASE PROTEIN APPC"/>
    <property type="match status" value="1"/>
</dbReference>
<dbReference type="RefSeq" id="WP_139620974.1">
    <property type="nucleotide sequence ID" value="NZ_VDMP01000010.1"/>
</dbReference>
<comment type="caution">
    <text evidence="9">The sequence shown here is derived from an EMBL/GenBank/DDBJ whole genome shotgun (WGS) entry which is preliminary data.</text>
</comment>
<feature type="transmembrane region" description="Helical" evidence="7">
    <location>
        <begin position="126"/>
        <end position="146"/>
    </location>
</feature>
<accession>A0A5C4WPK9</accession>
<evidence type="ECO:0000256" key="5">
    <source>
        <dbReference type="ARBA" id="ARBA00022989"/>
    </source>
</evidence>
<evidence type="ECO:0000256" key="7">
    <source>
        <dbReference type="RuleBase" id="RU363032"/>
    </source>
</evidence>
<dbReference type="InterPro" id="IPR035906">
    <property type="entry name" value="MetI-like_sf"/>
</dbReference>
<dbReference type="GO" id="GO:0055085">
    <property type="term" value="P:transmembrane transport"/>
    <property type="evidence" value="ECO:0007669"/>
    <property type="project" value="InterPro"/>
</dbReference>
<dbReference type="EMBL" id="VDMP01000010">
    <property type="protein sequence ID" value="TNM50204.1"/>
    <property type="molecule type" value="Genomic_DNA"/>
</dbReference>
<evidence type="ECO:0000259" key="8">
    <source>
        <dbReference type="PROSITE" id="PS50928"/>
    </source>
</evidence>
<evidence type="ECO:0000256" key="3">
    <source>
        <dbReference type="ARBA" id="ARBA00022475"/>
    </source>
</evidence>
<evidence type="ECO:0000256" key="4">
    <source>
        <dbReference type="ARBA" id="ARBA00022692"/>
    </source>
</evidence>
<dbReference type="InterPro" id="IPR050366">
    <property type="entry name" value="BP-dependent_transpt_permease"/>
</dbReference>
<feature type="transmembrane region" description="Helical" evidence="7">
    <location>
        <begin position="91"/>
        <end position="114"/>
    </location>
</feature>
<dbReference type="Pfam" id="PF00528">
    <property type="entry name" value="BPD_transp_1"/>
    <property type="match status" value="1"/>
</dbReference>
<organism evidence="9 10">
    <name type="scientific">Nocardioides albidus</name>
    <dbReference type="NCBI Taxonomy" id="1517589"/>
    <lineage>
        <taxon>Bacteria</taxon>
        <taxon>Bacillati</taxon>
        <taxon>Actinomycetota</taxon>
        <taxon>Actinomycetes</taxon>
        <taxon>Propionibacteriales</taxon>
        <taxon>Nocardioidaceae</taxon>
        <taxon>Nocardioides</taxon>
    </lineage>
</organism>
<gene>
    <name evidence="9" type="ORF">FHP29_00800</name>
</gene>
<keyword evidence="10" id="KW-1185">Reference proteome</keyword>
<dbReference type="InterPro" id="IPR000515">
    <property type="entry name" value="MetI-like"/>
</dbReference>
<dbReference type="Gene3D" id="1.10.3720.10">
    <property type="entry name" value="MetI-like"/>
    <property type="match status" value="1"/>
</dbReference>
<keyword evidence="5 7" id="KW-1133">Transmembrane helix</keyword>
<reference evidence="9 10" key="1">
    <citation type="journal article" date="2016" name="Int. J. Syst. Evol. Microbiol.">
        <title>Nocardioides albidus sp. nov., an actinobacterium isolated from garden soil.</title>
        <authorList>
            <person name="Singh H."/>
            <person name="Du J."/>
            <person name="Trinh H."/>
            <person name="Won K."/>
            <person name="Yang J.E."/>
            <person name="Yin C."/>
            <person name="Kook M."/>
            <person name="Yi T.H."/>
        </authorList>
    </citation>
    <scope>NUCLEOTIDE SEQUENCE [LARGE SCALE GENOMIC DNA]</scope>
    <source>
        <strain evidence="9 10">CCTCC AB 2015297</strain>
    </source>
</reference>
<dbReference type="PANTHER" id="PTHR43386:SF1">
    <property type="entry name" value="D,D-DIPEPTIDE TRANSPORT SYSTEM PERMEASE PROTEIN DDPC-RELATED"/>
    <property type="match status" value="1"/>
</dbReference>
<dbReference type="OrthoDB" id="8906042at2"/>
<dbReference type="PROSITE" id="PS50928">
    <property type="entry name" value="ABC_TM1"/>
    <property type="match status" value="1"/>
</dbReference>
<feature type="transmembrane region" description="Helical" evidence="7">
    <location>
        <begin position="25"/>
        <end position="48"/>
    </location>
</feature>
<keyword evidence="6 7" id="KW-0472">Membrane</keyword>
<sequence>MTGTTTLASVHAAPRVRRARRRTPWIDRIAYGTVLVLLLLAVVGPLIAPHDPYSVDLGQALRAPSGEHLLGTDGLGRDVLSRALAGTRASILGALMAVAGAALIGILVASIATIGGRWVDDIVMRFCDITLSLPVMVMALGVAVALGPSLRSAVIAMVVAWWPGFARIARAEMRTVITSPYVEAARVLGAGRWRLMTRHVLPNSLDGVYVQATLEIGGATLIMAGLSFVGAGAQPPSAEWGAMVETGSRYLTSAWWISVVPGLLITLTALAFALTGDSLRTRNHPDAALS</sequence>
<comment type="subcellular location">
    <subcellularLocation>
        <location evidence="1 7">Cell membrane</location>
        <topology evidence="1 7">Multi-pass membrane protein</topology>
    </subcellularLocation>
</comment>
<evidence type="ECO:0000256" key="1">
    <source>
        <dbReference type="ARBA" id="ARBA00004651"/>
    </source>
</evidence>
<keyword evidence="2 7" id="KW-0813">Transport</keyword>
<evidence type="ECO:0000256" key="2">
    <source>
        <dbReference type="ARBA" id="ARBA00022448"/>
    </source>
</evidence>
<protein>
    <submittedName>
        <fullName evidence="9">ABC transporter permease</fullName>
    </submittedName>
</protein>
<proteinExistence type="inferred from homology"/>
<feature type="transmembrane region" description="Helical" evidence="7">
    <location>
        <begin position="208"/>
        <end position="233"/>
    </location>
</feature>
<name>A0A5C4WPK9_9ACTN</name>